<dbReference type="EMBL" id="CAJNDS010002790">
    <property type="protein sequence ID" value="CAE7598430.1"/>
    <property type="molecule type" value="Genomic_DNA"/>
</dbReference>
<feature type="transmembrane region" description="Helical" evidence="1">
    <location>
        <begin position="44"/>
        <end position="63"/>
    </location>
</feature>
<reference evidence="2" key="1">
    <citation type="submission" date="2021-02" db="EMBL/GenBank/DDBJ databases">
        <authorList>
            <person name="Dougan E. K."/>
            <person name="Rhodes N."/>
            <person name="Thang M."/>
            <person name="Chan C."/>
        </authorList>
    </citation>
    <scope>NUCLEOTIDE SEQUENCE</scope>
</reference>
<evidence type="ECO:0000256" key="1">
    <source>
        <dbReference type="SAM" id="Phobius"/>
    </source>
</evidence>
<keyword evidence="1" id="KW-1133">Transmembrane helix</keyword>
<feature type="transmembrane region" description="Helical" evidence="1">
    <location>
        <begin position="107"/>
        <end position="132"/>
    </location>
</feature>
<keyword evidence="1" id="KW-0472">Membrane</keyword>
<organism evidence="2 3">
    <name type="scientific">Symbiodinium natans</name>
    <dbReference type="NCBI Taxonomy" id="878477"/>
    <lineage>
        <taxon>Eukaryota</taxon>
        <taxon>Sar</taxon>
        <taxon>Alveolata</taxon>
        <taxon>Dinophyceae</taxon>
        <taxon>Suessiales</taxon>
        <taxon>Symbiodiniaceae</taxon>
        <taxon>Symbiodinium</taxon>
    </lineage>
</organism>
<accession>A0A812UVE5</accession>
<dbReference type="Proteomes" id="UP000604046">
    <property type="component" value="Unassembled WGS sequence"/>
</dbReference>
<comment type="caution">
    <text evidence="2">The sequence shown here is derived from an EMBL/GenBank/DDBJ whole genome shotgun (WGS) entry which is preliminary data.</text>
</comment>
<keyword evidence="1" id="KW-0812">Transmembrane</keyword>
<protein>
    <recommendedName>
        <fullName evidence="4">Transmembrane protein</fullName>
    </recommendedName>
</protein>
<evidence type="ECO:0000313" key="3">
    <source>
        <dbReference type="Proteomes" id="UP000604046"/>
    </source>
</evidence>
<feature type="transmembrane region" description="Helical" evidence="1">
    <location>
        <begin position="153"/>
        <end position="174"/>
    </location>
</feature>
<sequence length="304" mass="33610">MAAAEGKVHTQVKSSTMGRFLTLADSVIRPGAQLQARDGLVGECTNVGLISALMLTMVVPMTYENVADWLEEDYPGSGHLFVDSYLGQLAGEDAVAKAAPILNDVAMIFYLIGFAGFLCSTISTVLILLCVGELQTEMGCQQFMKRVGDFTRMPYLFFMVGFYYAFAALIRYLVTVKTLGGLICLCIGMLLFAPCIALTCCFFVRCCIRAHNCMNEFEELHLADSEVDEDVDAWFAHNSRTRTLEQCLIDLSGLAPESDLLIKLDGISQERVSIQFHKKHAKSLKIDLSPADLYRLACDRPSTY</sequence>
<evidence type="ECO:0008006" key="4">
    <source>
        <dbReference type="Google" id="ProtNLM"/>
    </source>
</evidence>
<proteinExistence type="predicted"/>
<gene>
    <name evidence="2" type="ORF">SNAT2548_LOCUS34052</name>
</gene>
<evidence type="ECO:0000313" key="2">
    <source>
        <dbReference type="EMBL" id="CAE7598430.1"/>
    </source>
</evidence>
<feature type="transmembrane region" description="Helical" evidence="1">
    <location>
        <begin position="180"/>
        <end position="204"/>
    </location>
</feature>
<dbReference type="OrthoDB" id="417841at2759"/>
<dbReference type="AlphaFoldDB" id="A0A812UVE5"/>
<name>A0A812UVE5_9DINO</name>
<keyword evidence="3" id="KW-1185">Reference proteome</keyword>